<gene>
    <name evidence="2" type="ORF">AAG747_09520</name>
</gene>
<dbReference type="EMBL" id="JBDKWZ010000004">
    <property type="protein sequence ID" value="MEN7548149.1"/>
    <property type="molecule type" value="Genomic_DNA"/>
</dbReference>
<sequence length="202" mass="23406">MTKTRLISFALIPLVIYLSYLLFNGINSEIELAKAIKNSEAKVIDKLKLIRSAEKAYFAKYDMYTDKWDSLIMFVNQDTFFITEKEEIIIQRKHDDPRAYLGDSVHVKIDTLGWEPMKEHLFPAEKFPNFNVNNLKFIPGTDNKVFEIFAGKIDKGGVTVDVIEVVDKFPLDKSRSDENPNPRRWFLRFGSKTDVTTSGNWE</sequence>
<feature type="transmembrane region" description="Helical" evidence="1">
    <location>
        <begin position="6"/>
        <end position="23"/>
    </location>
</feature>
<evidence type="ECO:0000256" key="1">
    <source>
        <dbReference type="SAM" id="Phobius"/>
    </source>
</evidence>
<reference evidence="2 3" key="1">
    <citation type="submission" date="2024-04" db="EMBL/GenBank/DDBJ databases">
        <title>Novel genus in family Flammeovirgaceae.</title>
        <authorList>
            <person name="Nguyen T.H."/>
            <person name="Vuong T.Q."/>
            <person name="Le H."/>
            <person name="Kim S.-G."/>
        </authorList>
    </citation>
    <scope>NUCLEOTIDE SEQUENCE [LARGE SCALE GENOMIC DNA]</scope>
    <source>
        <strain evidence="2 3">JCM 23209</strain>
    </source>
</reference>
<keyword evidence="1" id="KW-0472">Membrane</keyword>
<dbReference type="RefSeq" id="WP_346820931.1">
    <property type="nucleotide sequence ID" value="NZ_JBDKWZ010000004.1"/>
</dbReference>
<proteinExistence type="predicted"/>
<protein>
    <submittedName>
        <fullName evidence="2">Uncharacterized protein</fullName>
    </submittedName>
</protein>
<keyword evidence="1" id="KW-1133">Transmembrane helix</keyword>
<comment type="caution">
    <text evidence="2">The sequence shown here is derived from an EMBL/GenBank/DDBJ whole genome shotgun (WGS) entry which is preliminary data.</text>
</comment>
<keyword evidence="3" id="KW-1185">Reference proteome</keyword>
<evidence type="ECO:0000313" key="2">
    <source>
        <dbReference type="EMBL" id="MEN7548149.1"/>
    </source>
</evidence>
<name>A0AAW9S6Z2_9BACT</name>
<accession>A0AAW9S6Z2</accession>
<organism evidence="2 3">
    <name type="scientific">Rapidithrix thailandica</name>
    <dbReference type="NCBI Taxonomy" id="413964"/>
    <lineage>
        <taxon>Bacteria</taxon>
        <taxon>Pseudomonadati</taxon>
        <taxon>Bacteroidota</taxon>
        <taxon>Cytophagia</taxon>
        <taxon>Cytophagales</taxon>
        <taxon>Flammeovirgaceae</taxon>
        <taxon>Rapidithrix</taxon>
    </lineage>
</organism>
<evidence type="ECO:0000313" key="3">
    <source>
        <dbReference type="Proteomes" id="UP001403385"/>
    </source>
</evidence>
<dbReference type="Proteomes" id="UP001403385">
    <property type="component" value="Unassembled WGS sequence"/>
</dbReference>
<dbReference type="AlphaFoldDB" id="A0AAW9S6Z2"/>
<keyword evidence="1" id="KW-0812">Transmembrane</keyword>